<dbReference type="Gene3D" id="3.90.1520.10">
    <property type="entry name" value="H-NOX domain"/>
    <property type="match status" value="1"/>
</dbReference>
<gene>
    <name evidence="2" type="ORF">FYC77_08330</name>
</gene>
<evidence type="ECO:0000259" key="1">
    <source>
        <dbReference type="SMART" id="SM00989"/>
    </source>
</evidence>
<dbReference type="GO" id="GO:0020037">
    <property type="term" value="F:heme binding"/>
    <property type="evidence" value="ECO:0007669"/>
    <property type="project" value="InterPro"/>
</dbReference>
<dbReference type="Pfam" id="PF07700">
    <property type="entry name" value="HNOB"/>
    <property type="match status" value="1"/>
</dbReference>
<evidence type="ECO:0000313" key="2">
    <source>
        <dbReference type="EMBL" id="TYT62490.1"/>
    </source>
</evidence>
<dbReference type="PANTHER" id="PTHR45655:SF13">
    <property type="entry name" value="SOLUBLE GUANYLATE CYCLASE GCY-32-RELATED"/>
    <property type="match status" value="1"/>
</dbReference>
<evidence type="ECO:0000313" key="3">
    <source>
        <dbReference type="Proteomes" id="UP000324104"/>
    </source>
</evidence>
<dbReference type="SUPFAM" id="SSF111126">
    <property type="entry name" value="Ligand-binding domain in the NO signalling and Golgi transport"/>
    <property type="match status" value="1"/>
</dbReference>
<dbReference type="Proteomes" id="UP000324104">
    <property type="component" value="Unassembled WGS sequence"/>
</dbReference>
<dbReference type="AlphaFoldDB" id="A0A5D5ASJ9"/>
<accession>A0A5D5ASJ9</accession>
<feature type="domain" description="4-vinyl reductase 4VR" evidence="1">
    <location>
        <begin position="117"/>
        <end position="178"/>
    </location>
</feature>
<dbReference type="InterPro" id="IPR024096">
    <property type="entry name" value="NO_sig/Golgi_transp_ligand-bd"/>
</dbReference>
<dbReference type="RefSeq" id="WP_149081040.1">
    <property type="nucleotide sequence ID" value="NZ_VTAW01000008.1"/>
</dbReference>
<organism evidence="2 3">
    <name type="scientific">Natrialba swarupiae</name>
    <dbReference type="NCBI Taxonomy" id="2448032"/>
    <lineage>
        <taxon>Archaea</taxon>
        <taxon>Methanobacteriati</taxon>
        <taxon>Methanobacteriota</taxon>
        <taxon>Stenosarchaea group</taxon>
        <taxon>Halobacteria</taxon>
        <taxon>Halobacteriales</taxon>
        <taxon>Natrialbaceae</taxon>
        <taxon>Natrialba</taxon>
    </lineage>
</organism>
<protein>
    <submittedName>
        <fullName evidence="2">Heme NO-binding protein</fullName>
    </submittedName>
</protein>
<dbReference type="SMART" id="SM00989">
    <property type="entry name" value="V4R"/>
    <property type="match status" value="1"/>
</dbReference>
<reference evidence="2 3" key="1">
    <citation type="submission" date="2019-08" db="EMBL/GenBank/DDBJ databases">
        <title>Archaea genome.</title>
        <authorList>
            <person name="Kajale S."/>
            <person name="Shouche Y."/>
            <person name="Deshpande N."/>
            <person name="Sharma A."/>
        </authorList>
    </citation>
    <scope>NUCLEOTIDE SEQUENCE [LARGE SCALE GENOMIC DNA]</scope>
    <source>
        <strain evidence="2 3">ESP3B_9</strain>
    </source>
</reference>
<dbReference type="EMBL" id="VTAW01000008">
    <property type="protein sequence ID" value="TYT62490.1"/>
    <property type="molecule type" value="Genomic_DNA"/>
</dbReference>
<proteinExistence type="predicted"/>
<dbReference type="PANTHER" id="PTHR45655">
    <property type="entry name" value="GUANYLATE CYCLASE SOLUBLE SUBUNIT BETA-2"/>
    <property type="match status" value="1"/>
</dbReference>
<name>A0A5D5ASJ9_9EURY</name>
<dbReference type="InterPro" id="IPR038158">
    <property type="entry name" value="H-NOX_domain_sf"/>
</dbReference>
<sequence length="199" mass="22842">MHGIILKTLRDFVVDTYDEERWLEIQREADVDEKVYVPVTVYPDGDVYELVRAAGSLTGESPRTILSEYGRWVVPALLETYDLHIDEEWDALELLANIQRFHTSLRTRDLTELTTPRVKTEWLDENRVRITYDSDRQLCDIARGAIQGVADHFDATLLVEETTCMFEGDDACRFVVERPVAEGASADEASTERRTEVTQ</sequence>
<keyword evidence="3" id="KW-1185">Reference proteome</keyword>
<dbReference type="InterPro" id="IPR004096">
    <property type="entry name" value="V4R"/>
</dbReference>
<dbReference type="InterPro" id="IPR011644">
    <property type="entry name" value="Heme_NO-bd"/>
</dbReference>
<comment type="caution">
    <text evidence="2">The sequence shown here is derived from an EMBL/GenBank/DDBJ whole genome shotgun (WGS) entry which is preliminary data.</text>
</comment>